<evidence type="ECO:0000313" key="2">
    <source>
        <dbReference type="Proteomes" id="UP000236161"/>
    </source>
</evidence>
<keyword evidence="2" id="KW-1185">Reference proteome</keyword>
<dbReference type="Proteomes" id="UP000236161">
    <property type="component" value="Unassembled WGS sequence"/>
</dbReference>
<accession>A0A2I0AAM9</accession>
<gene>
    <name evidence="1" type="ORF">AXF42_Ash001579</name>
</gene>
<dbReference type="AlphaFoldDB" id="A0A2I0AAM9"/>
<evidence type="ECO:0000313" key="1">
    <source>
        <dbReference type="EMBL" id="PKA52598.1"/>
    </source>
</evidence>
<proteinExistence type="predicted"/>
<name>A0A2I0AAM9_9ASPA</name>
<dbReference type="EMBL" id="KZ452001">
    <property type="protein sequence ID" value="PKA52598.1"/>
    <property type="molecule type" value="Genomic_DNA"/>
</dbReference>
<organism evidence="1 2">
    <name type="scientific">Apostasia shenzhenica</name>
    <dbReference type="NCBI Taxonomy" id="1088818"/>
    <lineage>
        <taxon>Eukaryota</taxon>
        <taxon>Viridiplantae</taxon>
        <taxon>Streptophyta</taxon>
        <taxon>Embryophyta</taxon>
        <taxon>Tracheophyta</taxon>
        <taxon>Spermatophyta</taxon>
        <taxon>Magnoliopsida</taxon>
        <taxon>Liliopsida</taxon>
        <taxon>Asparagales</taxon>
        <taxon>Orchidaceae</taxon>
        <taxon>Apostasioideae</taxon>
        <taxon>Apostasia</taxon>
    </lineage>
</organism>
<protein>
    <submittedName>
        <fullName evidence="1">Uncharacterized protein</fullName>
    </submittedName>
</protein>
<reference evidence="1 2" key="1">
    <citation type="journal article" date="2017" name="Nature">
        <title>The Apostasia genome and the evolution of orchids.</title>
        <authorList>
            <person name="Zhang G.Q."/>
            <person name="Liu K.W."/>
            <person name="Li Z."/>
            <person name="Lohaus R."/>
            <person name="Hsiao Y.Y."/>
            <person name="Niu S.C."/>
            <person name="Wang J.Y."/>
            <person name="Lin Y.C."/>
            <person name="Xu Q."/>
            <person name="Chen L.J."/>
            <person name="Yoshida K."/>
            <person name="Fujiwara S."/>
            <person name="Wang Z.W."/>
            <person name="Zhang Y.Q."/>
            <person name="Mitsuda N."/>
            <person name="Wang M."/>
            <person name="Liu G.H."/>
            <person name="Pecoraro L."/>
            <person name="Huang H.X."/>
            <person name="Xiao X.J."/>
            <person name="Lin M."/>
            <person name="Wu X.Y."/>
            <person name="Wu W.L."/>
            <person name="Chen Y.Y."/>
            <person name="Chang S.B."/>
            <person name="Sakamoto S."/>
            <person name="Ohme-Takagi M."/>
            <person name="Yagi M."/>
            <person name="Zeng S.J."/>
            <person name="Shen C.Y."/>
            <person name="Yeh C.M."/>
            <person name="Luo Y.B."/>
            <person name="Tsai W.C."/>
            <person name="Van de Peer Y."/>
            <person name="Liu Z.J."/>
        </authorList>
    </citation>
    <scope>NUCLEOTIDE SEQUENCE [LARGE SCALE GENOMIC DNA]</scope>
    <source>
        <strain evidence="2">cv. Shenzhen</strain>
        <tissue evidence="1">Stem</tissue>
    </source>
</reference>
<sequence>MLVVRTFSNTSCRTAAQQQLLVEQQLNNRPLSNSSSTAGPYRTAAQRDIIRSYPPYYCINSDFKTAWEPTP</sequence>